<dbReference type="RefSeq" id="WP_184996752.1">
    <property type="nucleotide sequence ID" value="NZ_BOMK01000021.1"/>
</dbReference>
<evidence type="ECO:0000313" key="2">
    <source>
        <dbReference type="EMBL" id="MBB4765737.1"/>
    </source>
</evidence>
<feature type="transmembrane region" description="Helical" evidence="1">
    <location>
        <begin position="29"/>
        <end position="50"/>
    </location>
</feature>
<feature type="transmembrane region" description="Helical" evidence="1">
    <location>
        <begin position="225"/>
        <end position="247"/>
    </location>
</feature>
<keyword evidence="1" id="KW-1133">Transmembrane helix</keyword>
<gene>
    <name evidence="2" type="ORF">BJ971_006293</name>
</gene>
<feature type="transmembrane region" description="Helical" evidence="1">
    <location>
        <begin position="143"/>
        <end position="162"/>
    </location>
</feature>
<sequence>MPAQPDLPLRPMTLGEALDAAISLLRARAVPLLAAAAVLALLEQVLIVSLRTAAFATPPYYGPAHGHFGAWWAATAAGFATEAFILTLLGALAAAAAGPALIGRAVRHRELWARTRPVATVCTAVLLGIAGGAGFLFGAVPWLILFGLFGFAAAVLVIDRSANPFTALGRSAALATRGGIRGLWTLLAAYVTWFAIRLALGSGWVSLLSLVSGGDPGWLTWVTPLSWAIANTVAYAALACVAAVVSLETRIRTEGLDIAIGRARARGEDDSAPLVYTR</sequence>
<keyword evidence="1" id="KW-0472">Membrane</keyword>
<evidence type="ECO:0000256" key="1">
    <source>
        <dbReference type="SAM" id="Phobius"/>
    </source>
</evidence>
<keyword evidence="1" id="KW-0812">Transmembrane</keyword>
<dbReference type="EMBL" id="JACHNH010000001">
    <property type="protein sequence ID" value="MBB4765737.1"/>
    <property type="molecule type" value="Genomic_DNA"/>
</dbReference>
<name>A0A7W7I3K9_9ACTN</name>
<dbReference type="Proteomes" id="UP000578112">
    <property type="component" value="Unassembled WGS sequence"/>
</dbReference>
<accession>A0A7W7I3K9</accession>
<dbReference type="AlphaFoldDB" id="A0A7W7I3K9"/>
<evidence type="ECO:0000313" key="3">
    <source>
        <dbReference type="Proteomes" id="UP000578112"/>
    </source>
</evidence>
<feature type="transmembrane region" description="Helical" evidence="1">
    <location>
        <begin position="118"/>
        <end position="137"/>
    </location>
</feature>
<feature type="transmembrane region" description="Helical" evidence="1">
    <location>
        <begin position="70"/>
        <end position="97"/>
    </location>
</feature>
<feature type="transmembrane region" description="Helical" evidence="1">
    <location>
        <begin position="183"/>
        <end position="205"/>
    </location>
</feature>
<protein>
    <submittedName>
        <fullName evidence="2">Uncharacterized protein</fullName>
    </submittedName>
</protein>
<organism evidence="2 3">
    <name type="scientific">Actinoplanes digitatis</name>
    <dbReference type="NCBI Taxonomy" id="1868"/>
    <lineage>
        <taxon>Bacteria</taxon>
        <taxon>Bacillati</taxon>
        <taxon>Actinomycetota</taxon>
        <taxon>Actinomycetes</taxon>
        <taxon>Micromonosporales</taxon>
        <taxon>Micromonosporaceae</taxon>
        <taxon>Actinoplanes</taxon>
    </lineage>
</organism>
<keyword evidence="3" id="KW-1185">Reference proteome</keyword>
<proteinExistence type="predicted"/>
<comment type="caution">
    <text evidence="2">The sequence shown here is derived from an EMBL/GenBank/DDBJ whole genome shotgun (WGS) entry which is preliminary data.</text>
</comment>
<reference evidence="2 3" key="1">
    <citation type="submission" date="2020-08" db="EMBL/GenBank/DDBJ databases">
        <title>Sequencing the genomes of 1000 actinobacteria strains.</title>
        <authorList>
            <person name="Klenk H.-P."/>
        </authorList>
    </citation>
    <scope>NUCLEOTIDE SEQUENCE [LARGE SCALE GENOMIC DNA]</scope>
    <source>
        <strain evidence="2 3">DSM 43149</strain>
    </source>
</reference>